<dbReference type="GO" id="GO:0032981">
    <property type="term" value="P:mitochondrial respiratory chain complex I assembly"/>
    <property type="evidence" value="ECO:0007669"/>
    <property type="project" value="TreeGrafter"/>
</dbReference>
<dbReference type="AlphaFoldDB" id="A0AAU9UYR2"/>
<sequence>MAMNISNFFIKNIQKSIKFSRQYAKSTHPFTKTWSLINEEIKSGFKQQTDYPQHADVVIIGGGFIGSSVAYWLKTRAGEGLSVAVIEKDTAYEMSQNINSHGFITQHYSLPENIYLSQYSAEFLRNVKTHLNENVDIEYSPHGTLILASEKYAHKLEENVALQREYGVKNKILTGEEIQKMYPWLKTSDIKLGCISAESEGVFNAHNLLKGLILKSKELGTTYVKSEVIGFEMESQRDVLMEGVKPGSFNRINRLLYRTEDNEEISLRFAVCVVAAGTDSTHIAELANIGRGSDLLTVPLPVEKRTYNVYSIENEANKMSIGLNTPYIMDTSGLWLRRNGIQNNLICGLVPPLKVTDIPDSDIFHSSLHNRYPGCGESKIQTISTEYSDCNTYDDTGILGPHPYHTNMIFATGFSRQGVHHSPAIGKGVAELIIDCQYSTIDLSRFGFDRILIDEPLIEFNVY</sequence>
<name>A0AAU9UYR2_EUPED</name>
<dbReference type="SUPFAM" id="SSF51905">
    <property type="entry name" value="FAD/NAD(P)-binding domain"/>
    <property type="match status" value="1"/>
</dbReference>
<dbReference type="InterPro" id="IPR036188">
    <property type="entry name" value="FAD/NAD-bd_sf"/>
</dbReference>
<dbReference type="EMBL" id="CAKOGL010000027">
    <property type="protein sequence ID" value="CAH2104779.1"/>
    <property type="molecule type" value="Genomic_DNA"/>
</dbReference>
<dbReference type="PANTHER" id="PTHR13847:SF282">
    <property type="entry name" value="LETHAL (2) 37BB"/>
    <property type="match status" value="1"/>
</dbReference>
<evidence type="ECO:0000259" key="1">
    <source>
        <dbReference type="Pfam" id="PF01266"/>
    </source>
</evidence>
<comment type="caution">
    <text evidence="2">The sequence shown here is derived from an EMBL/GenBank/DDBJ whole genome shotgun (WGS) entry which is preliminary data.</text>
</comment>
<organism evidence="2 3">
    <name type="scientific">Euphydryas editha</name>
    <name type="common">Edith's checkerspot</name>
    <dbReference type="NCBI Taxonomy" id="104508"/>
    <lineage>
        <taxon>Eukaryota</taxon>
        <taxon>Metazoa</taxon>
        <taxon>Ecdysozoa</taxon>
        <taxon>Arthropoda</taxon>
        <taxon>Hexapoda</taxon>
        <taxon>Insecta</taxon>
        <taxon>Pterygota</taxon>
        <taxon>Neoptera</taxon>
        <taxon>Endopterygota</taxon>
        <taxon>Lepidoptera</taxon>
        <taxon>Glossata</taxon>
        <taxon>Ditrysia</taxon>
        <taxon>Papilionoidea</taxon>
        <taxon>Nymphalidae</taxon>
        <taxon>Nymphalinae</taxon>
        <taxon>Euphydryas</taxon>
    </lineage>
</organism>
<reference evidence="2" key="1">
    <citation type="submission" date="2022-03" db="EMBL/GenBank/DDBJ databases">
        <authorList>
            <person name="Tunstrom K."/>
        </authorList>
    </citation>
    <scope>NUCLEOTIDE SEQUENCE</scope>
</reference>
<evidence type="ECO:0000313" key="2">
    <source>
        <dbReference type="EMBL" id="CAH2104779.1"/>
    </source>
</evidence>
<dbReference type="Gene3D" id="3.30.9.10">
    <property type="entry name" value="D-Amino Acid Oxidase, subunit A, domain 2"/>
    <property type="match status" value="1"/>
</dbReference>
<dbReference type="InterPro" id="IPR006076">
    <property type="entry name" value="FAD-dep_OxRdtase"/>
</dbReference>
<keyword evidence="3" id="KW-1185">Reference proteome</keyword>
<feature type="domain" description="FAD dependent oxidoreductase" evidence="1">
    <location>
        <begin position="56"/>
        <end position="432"/>
    </location>
</feature>
<accession>A0AAU9UYR2</accession>
<dbReference type="Proteomes" id="UP001153954">
    <property type="component" value="Unassembled WGS sequence"/>
</dbReference>
<gene>
    <name evidence="2" type="ORF">EEDITHA_LOCUS19115</name>
</gene>
<dbReference type="Gene3D" id="3.50.50.60">
    <property type="entry name" value="FAD/NAD(P)-binding domain"/>
    <property type="match status" value="1"/>
</dbReference>
<dbReference type="Pfam" id="PF01266">
    <property type="entry name" value="DAO"/>
    <property type="match status" value="1"/>
</dbReference>
<protein>
    <recommendedName>
        <fullName evidence="1">FAD dependent oxidoreductase domain-containing protein</fullName>
    </recommendedName>
</protein>
<dbReference type="PANTHER" id="PTHR13847">
    <property type="entry name" value="SARCOSINE DEHYDROGENASE-RELATED"/>
    <property type="match status" value="1"/>
</dbReference>
<proteinExistence type="predicted"/>
<dbReference type="GO" id="GO:0005739">
    <property type="term" value="C:mitochondrion"/>
    <property type="evidence" value="ECO:0007669"/>
    <property type="project" value="GOC"/>
</dbReference>
<evidence type="ECO:0000313" key="3">
    <source>
        <dbReference type="Proteomes" id="UP001153954"/>
    </source>
</evidence>